<keyword evidence="4" id="KW-1185">Reference proteome</keyword>
<dbReference type="AlphaFoldDB" id="A0A6J4D0F2"/>
<protein>
    <submittedName>
        <fullName evidence="2">Uncharacterized protein</fullName>
    </submittedName>
</protein>
<organism evidence="2 3">
    <name type="scientific">Helicobacter suis</name>
    <dbReference type="NCBI Taxonomy" id="104628"/>
    <lineage>
        <taxon>Bacteria</taxon>
        <taxon>Pseudomonadati</taxon>
        <taxon>Campylobacterota</taxon>
        <taxon>Epsilonproteobacteria</taxon>
        <taxon>Campylobacterales</taxon>
        <taxon>Helicobacteraceae</taxon>
        <taxon>Helicobacter</taxon>
    </lineage>
</organism>
<reference evidence="1 4" key="2">
    <citation type="submission" date="2020-04" db="EMBL/GenBank/DDBJ databases">
        <title>Genomic analysis of gastric non-Helicobacter pylori Helicobacters isolated in Japan.</title>
        <authorList>
            <person name="Suzuki M."/>
            <person name="Rimbara E."/>
        </authorList>
    </citation>
    <scope>NUCLEOTIDE SEQUENCE [LARGE SCALE GENOMIC DNA]</scope>
    <source>
        <strain evidence="1 4">NHP19-0020</strain>
    </source>
</reference>
<dbReference type="OrthoDB" id="5330145at2"/>
<dbReference type="EMBL" id="AP023036">
    <property type="protein sequence ID" value="BCD46551.1"/>
    <property type="molecule type" value="Genomic_DNA"/>
</dbReference>
<evidence type="ECO:0000313" key="3">
    <source>
        <dbReference type="Proteomes" id="UP000317935"/>
    </source>
</evidence>
<dbReference type="RefSeq" id="WP_034375198.1">
    <property type="nucleotide sequence ID" value="NZ_AP019774.1"/>
</dbReference>
<evidence type="ECO:0000313" key="1">
    <source>
        <dbReference type="EMBL" id="BCD46551.1"/>
    </source>
</evidence>
<gene>
    <name evidence="1" type="ORF">NHP190020_15900</name>
    <name evidence="2" type="ORF">SNTW_15290</name>
</gene>
<evidence type="ECO:0000313" key="2">
    <source>
        <dbReference type="EMBL" id="BCD70884.1"/>
    </source>
</evidence>
<dbReference type="GeneID" id="56928868"/>
<sequence>MAREKKVENPETNKEAIPDNVIRIETKDDCEDYIEIIFDRPVAEIKREIAAQKKAERLLLNQKRAWWWRLKRIFKRGNK</sequence>
<proteinExistence type="predicted"/>
<dbReference type="EMBL" id="AP019774">
    <property type="protein sequence ID" value="BCD70884.1"/>
    <property type="molecule type" value="Genomic_DNA"/>
</dbReference>
<dbReference type="Proteomes" id="UP000509742">
    <property type="component" value="Chromosome"/>
</dbReference>
<accession>A0A6J4D0F2</accession>
<evidence type="ECO:0000313" key="4">
    <source>
        <dbReference type="Proteomes" id="UP000509742"/>
    </source>
</evidence>
<dbReference type="Proteomes" id="UP000317935">
    <property type="component" value="Chromosome"/>
</dbReference>
<name>A0A6J4D0F2_9HELI</name>
<reference evidence="2 3" key="1">
    <citation type="submission" date="2019-06" db="EMBL/GenBank/DDBJ databases">
        <title>Complete genome sequence of Helicobacter suis SNTW101c.</title>
        <authorList>
            <person name="Rimbara E."/>
            <person name="Suzuki M."/>
            <person name="Matsui H."/>
            <person name="Nakamura M."/>
            <person name="Mori S."/>
            <person name="Shibayama K."/>
        </authorList>
    </citation>
    <scope>NUCLEOTIDE SEQUENCE [LARGE SCALE GENOMIC DNA]</scope>
    <source>
        <strain evidence="2 3">SNTW101c</strain>
    </source>
</reference>